<sequence length="43" mass="4927">MFWILAMEVLRCDFCKNHIKKATNLAEVAGHLLQSGLISVIRR</sequence>
<accession>A0A0E9W9J6</accession>
<organism evidence="1">
    <name type="scientific">Anguilla anguilla</name>
    <name type="common">European freshwater eel</name>
    <name type="synonym">Muraena anguilla</name>
    <dbReference type="NCBI Taxonomy" id="7936"/>
    <lineage>
        <taxon>Eukaryota</taxon>
        <taxon>Metazoa</taxon>
        <taxon>Chordata</taxon>
        <taxon>Craniata</taxon>
        <taxon>Vertebrata</taxon>
        <taxon>Euteleostomi</taxon>
        <taxon>Actinopterygii</taxon>
        <taxon>Neopterygii</taxon>
        <taxon>Teleostei</taxon>
        <taxon>Anguilliformes</taxon>
        <taxon>Anguillidae</taxon>
        <taxon>Anguilla</taxon>
    </lineage>
</organism>
<evidence type="ECO:0000313" key="1">
    <source>
        <dbReference type="EMBL" id="JAH87022.1"/>
    </source>
</evidence>
<dbReference type="EMBL" id="GBXM01021555">
    <property type="protein sequence ID" value="JAH87022.1"/>
    <property type="molecule type" value="Transcribed_RNA"/>
</dbReference>
<dbReference type="AlphaFoldDB" id="A0A0E9W9J6"/>
<reference evidence="1" key="2">
    <citation type="journal article" date="2015" name="Fish Shellfish Immunol.">
        <title>Early steps in the European eel (Anguilla anguilla)-Vibrio vulnificus interaction in the gills: Role of the RtxA13 toxin.</title>
        <authorList>
            <person name="Callol A."/>
            <person name="Pajuelo D."/>
            <person name="Ebbesson L."/>
            <person name="Teles M."/>
            <person name="MacKenzie S."/>
            <person name="Amaro C."/>
        </authorList>
    </citation>
    <scope>NUCLEOTIDE SEQUENCE</scope>
</reference>
<name>A0A0E9W9J6_ANGAN</name>
<proteinExistence type="predicted"/>
<protein>
    <submittedName>
        <fullName evidence="1">Uncharacterized protein</fullName>
    </submittedName>
</protein>
<reference evidence="1" key="1">
    <citation type="submission" date="2014-11" db="EMBL/GenBank/DDBJ databases">
        <authorList>
            <person name="Amaro Gonzalez C."/>
        </authorList>
    </citation>
    <scope>NUCLEOTIDE SEQUENCE</scope>
</reference>